<gene>
    <name evidence="1" type="ORF">DK389_28940</name>
</gene>
<evidence type="ECO:0000313" key="2">
    <source>
        <dbReference type="Proteomes" id="UP000245926"/>
    </source>
</evidence>
<proteinExistence type="predicted"/>
<accession>A0A2U8WEA5</accession>
<sequence>MSNTDEQPCAFSERLLAILDEDIPSAMMGRVRQFRELLDLENAAHSAGVAPWLLNEIRTARDTTGWVMLTALDDEAGH</sequence>
<name>A0A2U8WEA5_9HYPH</name>
<dbReference type="KEGG" id="mets:DK389_28940"/>
<protein>
    <submittedName>
        <fullName evidence="1">Uncharacterized protein</fullName>
    </submittedName>
</protein>
<reference evidence="2" key="1">
    <citation type="submission" date="2018-05" db="EMBL/GenBank/DDBJ databases">
        <title>Complete Genome Sequence of Methylobacterium sp. 17SD2-17.</title>
        <authorList>
            <person name="Srinivasan S."/>
        </authorList>
    </citation>
    <scope>NUCLEOTIDE SEQUENCE [LARGE SCALE GENOMIC DNA]</scope>
    <source>
        <strain evidence="2">17SD2-17</strain>
    </source>
</reference>
<dbReference type="Proteomes" id="UP000245926">
    <property type="component" value="Chromosome"/>
</dbReference>
<dbReference type="AlphaFoldDB" id="A0A2U8WEA5"/>
<keyword evidence="2" id="KW-1185">Reference proteome</keyword>
<organism evidence="1 2">
    <name type="scientific">Methylobacterium durans</name>
    <dbReference type="NCBI Taxonomy" id="2202825"/>
    <lineage>
        <taxon>Bacteria</taxon>
        <taxon>Pseudomonadati</taxon>
        <taxon>Pseudomonadota</taxon>
        <taxon>Alphaproteobacteria</taxon>
        <taxon>Hyphomicrobiales</taxon>
        <taxon>Methylobacteriaceae</taxon>
        <taxon>Methylobacterium</taxon>
    </lineage>
</organism>
<evidence type="ECO:0000313" key="1">
    <source>
        <dbReference type="EMBL" id="AWN43810.1"/>
    </source>
</evidence>
<dbReference type="EMBL" id="CP029550">
    <property type="protein sequence ID" value="AWN43810.1"/>
    <property type="molecule type" value="Genomic_DNA"/>
</dbReference>
<dbReference type="RefSeq" id="WP_109894961.1">
    <property type="nucleotide sequence ID" value="NZ_CP029550.1"/>
</dbReference>